<sequence>MATIRPLLIPVLQFHPFQVRPPDSSPSAAPKELMKGQHLPEGIQRIQQQTVHPRVEYPPKLDPPLPLPPASFDKDNSNVVKFLSLLKKDDKNKQRVSYQFGIGTYSMNPRKQGMFSPRKFIGYQGGQDLHLWYTFLCSCTNAITNEEQIGFSRGAYTARSLAGMIHKVGLLPAGNIQQVAFAYKIYRYHHNWTQPDAFKKACSIDVKIEFLGVWDTVNSVGLTPKDLPFTTSNTVVKSFRHAISLDERSVKFKANLWHQSTDEQRNLGWSSRKAPVVIQKENQDDRAQSSRLLGICASWTMGSAITISGILQKLRPYSPICPWSSIFGPLPGLKHISAFGDGATHRTKKQID</sequence>
<evidence type="ECO:0000313" key="1">
    <source>
        <dbReference type="EMBL" id="TFK63447.1"/>
    </source>
</evidence>
<dbReference type="EMBL" id="ML208522">
    <property type="protein sequence ID" value="TFK63447.1"/>
    <property type="molecule type" value="Genomic_DNA"/>
</dbReference>
<organism evidence="1 2">
    <name type="scientific">Pluteus cervinus</name>
    <dbReference type="NCBI Taxonomy" id="181527"/>
    <lineage>
        <taxon>Eukaryota</taxon>
        <taxon>Fungi</taxon>
        <taxon>Dikarya</taxon>
        <taxon>Basidiomycota</taxon>
        <taxon>Agaricomycotina</taxon>
        <taxon>Agaricomycetes</taxon>
        <taxon>Agaricomycetidae</taxon>
        <taxon>Agaricales</taxon>
        <taxon>Pluteineae</taxon>
        <taxon>Pluteaceae</taxon>
        <taxon>Pluteus</taxon>
    </lineage>
</organism>
<accession>A0ACD3ACZ3</accession>
<protein>
    <submittedName>
        <fullName evidence="1">Uncharacterized protein</fullName>
    </submittedName>
</protein>
<proteinExistence type="predicted"/>
<keyword evidence="2" id="KW-1185">Reference proteome</keyword>
<dbReference type="Proteomes" id="UP000308600">
    <property type="component" value="Unassembled WGS sequence"/>
</dbReference>
<reference evidence="1 2" key="1">
    <citation type="journal article" date="2019" name="Nat. Ecol. Evol.">
        <title>Megaphylogeny resolves global patterns of mushroom evolution.</title>
        <authorList>
            <person name="Varga T."/>
            <person name="Krizsan K."/>
            <person name="Foldi C."/>
            <person name="Dima B."/>
            <person name="Sanchez-Garcia M."/>
            <person name="Sanchez-Ramirez S."/>
            <person name="Szollosi G.J."/>
            <person name="Szarkandi J.G."/>
            <person name="Papp V."/>
            <person name="Albert L."/>
            <person name="Andreopoulos W."/>
            <person name="Angelini C."/>
            <person name="Antonin V."/>
            <person name="Barry K.W."/>
            <person name="Bougher N.L."/>
            <person name="Buchanan P."/>
            <person name="Buyck B."/>
            <person name="Bense V."/>
            <person name="Catcheside P."/>
            <person name="Chovatia M."/>
            <person name="Cooper J."/>
            <person name="Damon W."/>
            <person name="Desjardin D."/>
            <person name="Finy P."/>
            <person name="Geml J."/>
            <person name="Haridas S."/>
            <person name="Hughes K."/>
            <person name="Justo A."/>
            <person name="Karasinski D."/>
            <person name="Kautmanova I."/>
            <person name="Kiss B."/>
            <person name="Kocsube S."/>
            <person name="Kotiranta H."/>
            <person name="LaButti K.M."/>
            <person name="Lechner B.E."/>
            <person name="Liimatainen K."/>
            <person name="Lipzen A."/>
            <person name="Lukacs Z."/>
            <person name="Mihaltcheva S."/>
            <person name="Morgado L.N."/>
            <person name="Niskanen T."/>
            <person name="Noordeloos M.E."/>
            <person name="Ohm R.A."/>
            <person name="Ortiz-Santana B."/>
            <person name="Ovrebo C."/>
            <person name="Racz N."/>
            <person name="Riley R."/>
            <person name="Savchenko A."/>
            <person name="Shiryaev A."/>
            <person name="Soop K."/>
            <person name="Spirin V."/>
            <person name="Szebenyi C."/>
            <person name="Tomsovsky M."/>
            <person name="Tulloss R.E."/>
            <person name="Uehling J."/>
            <person name="Grigoriev I.V."/>
            <person name="Vagvolgyi C."/>
            <person name="Papp T."/>
            <person name="Martin F.M."/>
            <person name="Miettinen O."/>
            <person name="Hibbett D.S."/>
            <person name="Nagy L.G."/>
        </authorList>
    </citation>
    <scope>NUCLEOTIDE SEQUENCE [LARGE SCALE GENOMIC DNA]</scope>
    <source>
        <strain evidence="1 2">NL-1719</strain>
    </source>
</reference>
<name>A0ACD3ACZ3_9AGAR</name>
<gene>
    <name evidence="1" type="ORF">BDN72DRAFT_882100</name>
</gene>
<evidence type="ECO:0000313" key="2">
    <source>
        <dbReference type="Proteomes" id="UP000308600"/>
    </source>
</evidence>